<proteinExistence type="predicted"/>
<organism evidence="1 2">
    <name type="scientific">Lentilactobacillus terminaliae</name>
    <dbReference type="NCBI Taxonomy" id="3003483"/>
    <lineage>
        <taxon>Bacteria</taxon>
        <taxon>Bacillati</taxon>
        <taxon>Bacillota</taxon>
        <taxon>Bacilli</taxon>
        <taxon>Lactobacillales</taxon>
        <taxon>Lactobacillaceae</taxon>
        <taxon>Lentilactobacillus</taxon>
    </lineage>
</organism>
<protein>
    <submittedName>
        <fullName evidence="1">LysE family transporter</fullName>
    </submittedName>
</protein>
<gene>
    <name evidence="1" type="ORF">O0236_004495</name>
</gene>
<accession>A0ACD5DHP2</accession>
<evidence type="ECO:0000313" key="2">
    <source>
        <dbReference type="Proteomes" id="UP001149860"/>
    </source>
</evidence>
<reference evidence="1" key="1">
    <citation type="submission" date="2024-08" db="EMBL/GenBank/DDBJ databases">
        <title>Lentilactobacillus sp. nov., isolated from tree bark.</title>
        <authorList>
            <person name="Phuengjayaem S."/>
            <person name="Tanasupawat S."/>
        </authorList>
    </citation>
    <scope>NUCLEOTIDE SEQUENCE</scope>
    <source>
        <strain evidence="1">SPB1-3</strain>
    </source>
</reference>
<keyword evidence="2" id="KW-1185">Reference proteome</keyword>
<sequence length="185" mass="20283">MLAFVIFTITMSITPGPNTIMAMASGQTIGFKKSLNLNWGMATGMFVTGAFAAIFSSWLQNTPLVIEIMKLIGCLYLLYLAYHTAISVPDDTNNGSSTFNTGFLLQLSNIKLYLYFITGLGAFSLSGLLNQIPLRLLLMVAIGSAGTFLWTVGGQLINKFYHQHFRIINVLVACLLIFSAADLWH</sequence>
<evidence type="ECO:0000313" key="1">
    <source>
        <dbReference type="EMBL" id="XFD40565.1"/>
    </source>
</evidence>
<name>A0ACD5DHP2_9LACO</name>
<dbReference type="EMBL" id="CP168151">
    <property type="protein sequence ID" value="XFD40565.1"/>
    <property type="molecule type" value="Genomic_DNA"/>
</dbReference>
<dbReference type="Proteomes" id="UP001149860">
    <property type="component" value="Chromosome"/>
</dbReference>